<dbReference type="InterPro" id="IPR036597">
    <property type="entry name" value="Fido-like_dom_sf"/>
</dbReference>
<dbReference type="Proteomes" id="UP000033867">
    <property type="component" value="Unassembled WGS sequence"/>
</dbReference>
<organism evidence="3 4">
    <name type="scientific">Candidatus Magasanikbacteria bacterium GW2011_GWE2_42_7</name>
    <dbReference type="NCBI Taxonomy" id="1619052"/>
    <lineage>
        <taxon>Bacteria</taxon>
        <taxon>Candidatus Magasanikiibacteriota</taxon>
    </lineage>
</organism>
<dbReference type="PATRIC" id="fig|1619052.3.peg.136"/>
<feature type="coiled-coil region" evidence="1">
    <location>
        <begin position="183"/>
        <end position="210"/>
    </location>
</feature>
<dbReference type="Pfam" id="PF02661">
    <property type="entry name" value="Fic"/>
    <property type="match status" value="1"/>
</dbReference>
<dbReference type="SUPFAM" id="SSF140931">
    <property type="entry name" value="Fic-like"/>
    <property type="match status" value="1"/>
</dbReference>
<accession>A0A0G1BH97</accession>
<evidence type="ECO:0000259" key="2">
    <source>
        <dbReference type="PROSITE" id="PS51459"/>
    </source>
</evidence>
<dbReference type="Gene3D" id="1.20.120.1870">
    <property type="entry name" value="Fic/DOC protein, Fido domain"/>
    <property type="match status" value="1"/>
</dbReference>
<dbReference type="InterPro" id="IPR006440">
    <property type="entry name" value="Doc"/>
</dbReference>
<dbReference type="PROSITE" id="PS51459">
    <property type="entry name" value="FIDO"/>
    <property type="match status" value="1"/>
</dbReference>
<dbReference type="NCBIfam" id="TIGR01550">
    <property type="entry name" value="DOC_P1"/>
    <property type="match status" value="1"/>
</dbReference>
<evidence type="ECO:0000256" key="1">
    <source>
        <dbReference type="SAM" id="Coils"/>
    </source>
</evidence>
<dbReference type="InterPro" id="IPR053737">
    <property type="entry name" value="Type_II_TA_Toxin"/>
</dbReference>
<dbReference type="InterPro" id="IPR003812">
    <property type="entry name" value="Fido"/>
</dbReference>
<comment type="caution">
    <text evidence="3">The sequence shown here is derived from an EMBL/GenBank/DDBJ whole genome shotgun (WGS) entry which is preliminary data.</text>
</comment>
<feature type="domain" description="Fido" evidence="2">
    <location>
        <begin position="181"/>
        <end position="318"/>
    </location>
</feature>
<sequence length="320" mass="36629">MKKERKKQLIIYQAKNGKIEFRGDIDRETIWGTQKQIAEIFGIDRSVVTRHIHNILKTGEVDKKSNVQKMHIANSDKPVQFYSLDLFLAVGYRTNSAKAIEFRKWATDVLRKHLLDGYTINKKRIKQNYASFLQAVEDVNMLLPEHTSIQTKDILELIHMFAGTWFSLNSYDTETFPKKGLNKEKIIITAKELSEAIAELKKKLLSKKQATEIFAQERKQHAVEAIVGNVFQSLFGKNVYETVEEKAAHLLYFVVKNHPFVDGNKRTGAFCFVWFLNKAGILSANMTPASLTALTLLIAESNPKDKEKMTGLVLLLLQRK</sequence>
<name>A0A0G1BH97_9BACT</name>
<dbReference type="EMBL" id="LCEK01000005">
    <property type="protein sequence ID" value="KKS72702.1"/>
    <property type="molecule type" value="Genomic_DNA"/>
</dbReference>
<evidence type="ECO:0000313" key="4">
    <source>
        <dbReference type="Proteomes" id="UP000033867"/>
    </source>
</evidence>
<dbReference type="GO" id="GO:0016301">
    <property type="term" value="F:kinase activity"/>
    <property type="evidence" value="ECO:0007669"/>
    <property type="project" value="InterPro"/>
</dbReference>
<dbReference type="AlphaFoldDB" id="A0A0G1BH97"/>
<evidence type="ECO:0000313" key="3">
    <source>
        <dbReference type="EMBL" id="KKS72702.1"/>
    </source>
</evidence>
<dbReference type="PANTHER" id="PTHR35810:SF1">
    <property type="entry name" value="CYTOPLASMIC PROTEIN"/>
    <property type="match status" value="1"/>
</dbReference>
<gene>
    <name evidence="3" type="ORF">UV42_C0005G0019</name>
</gene>
<proteinExistence type="predicted"/>
<reference evidence="3 4" key="1">
    <citation type="journal article" date="2015" name="Nature">
        <title>rRNA introns, odd ribosomes, and small enigmatic genomes across a large radiation of phyla.</title>
        <authorList>
            <person name="Brown C.T."/>
            <person name="Hug L.A."/>
            <person name="Thomas B.C."/>
            <person name="Sharon I."/>
            <person name="Castelle C.J."/>
            <person name="Singh A."/>
            <person name="Wilkins M.J."/>
            <person name="Williams K.H."/>
            <person name="Banfield J.F."/>
        </authorList>
    </citation>
    <scope>NUCLEOTIDE SEQUENCE [LARGE SCALE GENOMIC DNA]</scope>
</reference>
<keyword evidence="1" id="KW-0175">Coiled coil</keyword>
<dbReference type="Pfam" id="PF13310">
    <property type="entry name" value="Virulence_RhuM"/>
    <property type="match status" value="1"/>
</dbReference>
<dbReference type="PANTHER" id="PTHR35810">
    <property type="entry name" value="CYTOPLASMIC PROTEIN-RELATED"/>
    <property type="match status" value="1"/>
</dbReference>
<protein>
    <submittedName>
        <fullName evidence="3">RhuM</fullName>
    </submittedName>
</protein>
<dbReference type="InterPro" id="IPR011204">
    <property type="entry name" value="Virulence_RhuM-like"/>
</dbReference>